<evidence type="ECO:0000313" key="2">
    <source>
        <dbReference type="Proteomes" id="UP001497444"/>
    </source>
</evidence>
<reference evidence="1" key="1">
    <citation type="submission" date="2024-02" db="EMBL/GenBank/DDBJ databases">
        <authorList>
            <consortium name="ELIXIR-Norway"/>
            <consortium name="Elixir Norway"/>
        </authorList>
    </citation>
    <scope>NUCLEOTIDE SEQUENCE</scope>
</reference>
<evidence type="ECO:0000313" key="1">
    <source>
        <dbReference type="EMBL" id="CAK9250001.1"/>
    </source>
</evidence>
<organism evidence="1 2">
    <name type="scientific">Sphagnum jensenii</name>
    <dbReference type="NCBI Taxonomy" id="128206"/>
    <lineage>
        <taxon>Eukaryota</taxon>
        <taxon>Viridiplantae</taxon>
        <taxon>Streptophyta</taxon>
        <taxon>Embryophyta</taxon>
        <taxon>Bryophyta</taxon>
        <taxon>Sphagnophytina</taxon>
        <taxon>Sphagnopsida</taxon>
        <taxon>Sphagnales</taxon>
        <taxon>Sphagnaceae</taxon>
        <taxon>Sphagnum</taxon>
    </lineage>
</organism>
<keyword evidence="2" id="KW-1185">Reference proteome</keyword>
<accession>A0ABP0V7R9</accession>
<proteinExistence type="predicted"/>
<evidence type="ECO:0008006" key="3">
    <source>
        <dbReference type="Google" id="ProtNLM"/>
    </source>
</evidence>
<protein>
    <recommendedName>
        <fullName evidence="3">DUF3987 domain-containing protein</fullName>
    </recommendedName>
</protein>
<name>A0ABP0V7R9_9BRYO</name>
<comment type="caution">
    <text evidence="1">The sequence shown here is derived from an EMBL/GenBank/DDBJ whole genome shotgun (WGS) entry which is preliminary data.</text>
</comment>
<sequence>MLEILKFRKQWVVRASDKIPRRVADGKPAATNNPNDWTTYSEAKKAIEGTDYGLGYVITDDDDLTCIDLDSHACTTEEQKQLHAQIATSFETYKEVSPSGNGLHIWTLGKLGSRKFSAQHVEIYDRARYMTITENPVEGGNLPIADCSHLLGQLLRYLDEENGNRHREQRQNSDITKETQTDEEIVETCLRSSIGGKFELLWEGRWKIYFETYHPTKADKSQSEADLALCNFVSFHTDSKTQCARIFLRSALAKRDKAARQDYIKSLVDKAFDQKYGDVVIDREKIEEKIRQIQIQSSEKDVAEESHLPAPPGLLGEVAEYIYSMSIKQSPEVALAASIAFLAGICGRAYNTATMSGLNQYIVLIATSAHGKEGAATGISRLLTCSEEFNSDAHIERYMGPSEIASAPAMLSFFKTSKGHPSLLTMRSEIGLWLQTLNSPYASPNDVKLKGLLLELYHKSGGFNTLNGTAYSDSQKNMEPVKSPAVTLLGDSTPEEFYRSIDEKNIREGLVSRFTLICAPNIRPGYNEYGAKKMPSMELLHKLTLLANQANAINAVGKFSPLVVHESPEANAYQKHYFQKIDDFCWYNRDHINAKIISRSHLKLLRLGALVAVGTNMYDPRVELEHYLWAEQIIEHGNYNLLTRFNAGDVGSTSFWHEQVKHISKYIKDYATGKIPLSKMMVEANITPSMYALRLFSTRWLQQKTDVSCFRNDASIANRINCGTYCSILWREDL</sequence>
<gene>
    <name evidence="1" type="ORF">CSSPJE1EN1_LOCUS25379</name>
</gene>
<dbReference type="Proteomes" id="UP001497444">
    <property type="component" value="Unassembled WGS sequence"/>
</dbReference>
<dbReference type="EMBL" id="CAXAQS010000080">
    <property type="protein sequence ID" value="CAK9250001.1"/>
    <property type="molecule type" value="Genomic_DNA"/>
</dbReference>